<dbReference type="PANTHER" id="PTHR47637">
    <property type="entry name" value="CHAPERONE SURA"/>
    <property type="match status" value="1"/>
</dbReference>
<dbReference type="PANTHER" id="PTHR47637:SF1">
    <property type="entry name" value="CHAPERONE SURA"/>
    <property type="match status" value="1"/>
</dbReference>
<keyword evidence="2" id="KW-0697">Rotamase</keyword>
<dbReference type="GO" id="GO:0003755">
    <property type="term" value="F:peptidyl-prolyl cis-trans isomerase activity"/>
    <property type="evidence" value="ECO:0007669"/>
    <property type="project" value="UniProtKB-KW"/>
</dbReference>
<dbReference type="EMBL" id="CP032694">
    <property type="protein sequence ID" value="AYG58650.1"/>
    <property type="molecule type" value="Genomic_DNA"/>
</dbReference>
<keyword evidence="1 3" id="KW-0732">Signal</keyword>
<accession>A0A387FHA5</accession>
<dbReference type="SUPFAM" id="SSF109998">
    <property type="entry name" value="Triger factor/SurA peptide-binding domain-like"/>
    <property type="match status" value="1"/>
</dbReference>
<dbReference type="InterPro" id="IPR015391">
    <property type="entry name" value="SurA_N"/>
</dbReference>
<organism evidence="5 6">
    <name type="scientific">Rhizobium jaguaris</name>
    <dbReference type="NCBI Taxonomy" id="1312183"/>
    <lineage>
        <taxon>Bacteria</taxon>
        <taxon>Pseudomonadati</taxon>
        <taxon>Pseudomonadota</taxon>
        <taxon>Alphaproteobacteria</taxon>
        <taxon>Hyphomicrobiales</taxon>
        <taxon>Rhizobiaceae</taxon>
        <taxon>Rhizobium/Agrobacterium group</taxon>
        <taxon>Rhizobium</taxon>
    </lineage>
</organism>
<evidence type="ECO:0000313" key="6">
    <source>
        <dbReference type="Proteomes" id="UP000282195"/>
    </source>
</evidence>
<feature type="chain" id="PRO_5017191262" evidence="3">
    <location>
        <begin position="34"/>
        <end position="315"/>
    </location>
</feature>
<proteinExistence type="predicted"/>
<dbReference type="Pfam" id="PF09312">
    <property type="entry name" value="SurA_N"/>
    <property type="match status" value="1"/>
</dbReference>
<dbReference type="Gene3D" id="1.10.4030.10">
    <property type="entry name" value="Porin chaperone SurA, peptide-binding domain"/>
    <property type="match status" value="1"/>
</dbReference>
<reference evidence="5 6" key="1">
    <citation type="submission" date="2018-10" db="EMBL/GenBank/DDBJ databases">
        <title>Rhizobium etli, R. leguminosarum and a new Rhizobium genospecies from Phaseolus dumosus.</title>
        <authorList>
            <person name="Ramirez-Puebla S.T."/>
            <person name="Rogel-Hernandez M.A."/>
            <person name="Guerrero G."/>
            <person name="Ormeno-Orrillo E."/>
            <person name="Martinez-Romero J.C."/>
            <person name="Negrete-Yankelevich S."/>
            <person name="Martinez-Romero E."/>
        </authorList>
    </citation>
    <scope>NUCLEOTIDE SEQUENCE [LARGE SCALE GENOMIC DNA]</scope>
    <source>
        <strain evidence="5 6">CCGE525</strain>
    </source>
</reference>
<dbReference type="AlphaFoldDB" id="A0A387FHA5"/>
<evidence type="ECO:0000256" key="1">
    <source>
        <dbReference type="ARBA" id="ARBA00022729"/>
    </source>
</evidence>
<dbReference type="Proteomes" id="UP000282195">
    <property type="component" value="Chromosome"/>
</dbReference>
<dbReference type="InterPro" id="IPR050280">
    <property type="entry name" value="OMP_Chaperone_SurA"/>
</dbReference>
<evidence type="ECO:0000256" key="2">
    <source>
        <dbReference type="ARBA" id="ARBA00023110"/>
    </source>
</evidence>
<keyword evidence="6" id="KW-1185">Reference proteome</keyword>
<keyword evidence="5" id="KW-0413">Isomerase</keyword>
<protein>
    <submittedName>
        <fullName evidence="5">Peptidylprolyl isomerase</fullName>
    </submittedName>
</protein>
<dbReference type="OrthoDB" id="9791746at2"/>
<feature type="signal peptide" evidence="3">
    <location>
        <begin position="1"/>
        <end position="33"/>
    </location>
</feature>
<name>A0A387FHA5_9HYPH</name>
<feature type="domain" description="SurA N-terminal" evidence="4">
    <location>
        <begin position="37"/>
        <end position="133"/>
    </location>
</feature>
<evidence type="ECO:0000313" key="5">
    <source>
        <dbReference type="EMBL" id="AYG58650.1"/>
    </source>
</evidence>
<evidence type="ECO:0000256" key="3">
    <source>
        <dbReference type="SAM" id="SignalP"/>
    </source>
</evidence>
<evidence type="ECO:0000259" key="4">
    <source>
        <dbReference type="Pfam" id="PF09312"/>
    </source>
</evidence>
<dbReference type="KEGG" id="rjg:CCGE525_07375"/>
<sequence length="315" mass="34436">MFSGKTPKRAMLFGAVALVMATFAVPSSDVAFAASEVKVVVNNTVITSGDIAKRINFLKLQHAKGDLNKLAQEQLVDETLKRSEIARVHMSVSTTDVDNAFARFATSNKMSPQQLGQILDKMGVTVDHFKSYIAISMSWPRVVNARFGSSGGRMSNDDLVTRMTENKTKPVTTEYFLKQMVFVVPTAKRNAILGQRKAEAEASRAKFPGCDQAKVFAATMHDVSVQDLGRVLAPDLPEAWKPLLEKAKGNTTDAIVTDRGVEYVAICSQRQVNDDVAAAAVFRAEDIGKANAQGVSANDKKYVDELRSKAQILYR</sequence>
<dbReference type="InterPro" id="IPR027304">
    <property type="entry name" value="Trigger_fact/SurA_dom_sf"/>
</dbReference>
<gene>
    <name evidence="5" type="ORF">CCGE525_07375</name>
</gene>